<dbReference type="InterPro" id="IPR039662">
    <property type="entry name" value="Cohesin_Scc3/SA"/>
</dbReference>
<dbReference type="GO" id="GO:0008278">
    <property type="term" value="C:cohesin complex"/>
    <property type="evidence" value="ECO:0007669"/>
    <property type="project" value="TreeGrafter"/>
</dbReference>
<dbReference type="Pfam" id="PF08514">
    <property type="entry name" value="STAG"/>
    <property type="match status" value="1"/>
</dbReference>
<evidence type="ECO:0000313" key="4">
    <source>
        <dbReference type="Proteomes" id="UP001162131"/>
    </source>
</evidence>
<dbReference type="EMBL" id="CAJZBQ010000056">
    <property type="protein sequence ID" value="CAG9333144.1"/>
    <property type="molecule type" value="Genomic_DNA"/>
</dbReference>
<comment type="caution">
    <text evidence="3">The sequence shown here is derived from an EMBL/GenBank/DDBJ whole genome shotgun (WGS) entry which is preliminary data.</text>
</comment>
<dbReference type="AlphaFoldDB" id="A0AAU9KIJ7"/>
<dbReference type="Pfam" id="PF24571">
    <property type="entry name" value="HEAT_SCC3-SA"/>
    <property type="match status" value="1"/>
</dbReference>
<feature type="region of interest" description="Disordered" evidence="1">
    <location>
        <begin position="1068"/>
        <end position="1259"/>
    </location>
</feature>
<dbReference type="InterPro" id="IPR056396">
    <property type="entry name" value="HEAT_SCC3-SA"/>
</dbReference>
<dbReference type="InterPro" id="IPR013721">
    <property type="entry name" value="STAG"/>
</dbReference>
<accession>A0AAU9KIJ7</accession>
<feature type="domain" description="SCD" evidence="2">
    <location>
        <begin position="229"/>
        <end position="313"/>
    </location>
</feature>
<evidence type="ECO:0000256" key="1">
    <source>
        <dbReference type="SAM" id="MobiDB-lite"/>
    </source>
</evidence>
<dbReference type="PROSITE" id="PS51425">
    <property type="entry name" value="SCD"/>
    <property type="match status" value="1"/>
</dbReference>
<dbReference type="InterPro" id="IPR020839">
    <property type="entry name" value="SCD"/>
</dbReference>
<evidence type="ECO:0000313" key="3">
    <source>
        <dbReference type="EMBL" id="CAG9333144.1"/>
    </source>
</evidence>
<feature type="compositionally biased region" description="Basic and acidic residues" evidence="1">
    <location>
        <begin position="1163"/>
        <end position="1173"/>
    </location>
</feature>
<gene>
    <name evidence="3" type="ORF">BSTOLATCC_MIC57964</name>
</gene>
<dbReference type="GO" id="GO:0007062">
    <property type="term" value="P:sister chromatid cohesion"/>
    <property type="evidence" value="ECO:0007669"/>
    <property type="project" value="UniProtKB-ARBA"/>
</dbReference>
<name>A0AAU9KIJ7_9CILI</name>
<dbReference type="GO" id="GO:0000785">
    <property type="term" value="C:chromatin"/>
    <property type="evidence" value="ECO:0007669"/>
    <property type="project" value="TreeGrafter"/>
</dbReference>
<feature type="region of interest" description="Disordered" evidence="1">
    <location>
        <begin position="1003"/>
        <end position="1030"/>
    </location>
</feature>
<dbReference type="Pfam" id="PF21581">
    <property type="entry name" value="SCD"/>
    <property type="match status" value="1"/>
</dbReference>
<dbReference type="Proteomes" id="UP001162131">
    <property type="component" value="Unassembled WGS sequence"/>
</dbReference>
<dbReference type="InterPro" id="IPR016024">
    <property type="entry name" value="ARM-type_fold"/>
</dbReference>
<sequence length="1259" mass="143048">MPSAAQKKKRDQVALSFLQNSQNLYEYLKNENVHLRVLVIDWMKHYRSNETEALGSILSFLLQSCGLNKDTITLDDLEKNEMEALVSRVNDLAKENEEYPLVSKNKVLKNFYSNFQFFWVHLVSEANDDLYDGSLLTFLISWMSSLTFSKLRSLRHTSTAGILSMGQALIDVLVREVHDAEKVKTFISTELNKGSDKERVEKLREQEKEADERVKIISEALDSIFKDVVTFRCKDVMMEIRALCIQSMGYWADKYGTRYLNQGILDTMGMMLYDKAPEVRENVLNFLSKACIETNLVKLKDFIAKNKLRLVEMCHDIETKCCVEAIKVCTLLVKAEKLTKEEQDMVSFLLWADAEEVRNAVSDFVGASAFGGQLPKDSTSTGGLGLEQGRNLSAEKALLSIIAFFRDFGEKQMYRVDLLVKAFWNRTCVLRDWEAICELLRRGDPSRPGTSPLEIHDREILINMLISALKHLQHCPDKKQRNSMIALSTTIISHLPYLLNFYRNDPMVTKELVKIPNFLELSSLASKDLKEPFTLLINTLKQLLMQSSDGEIIMKAGQCLGKFAREAHPLQKEARSEMTKLVDDCSQGLKKEFINWVLDGEEGVLETWLWRTESLIAVTDLLDDLGNDRFEDFLTVISHYTNDSQKNVQLTLRCLEIVYYWNLWHLNRITNHPVGIEEYNAKRKEIIEHFGALLAKQDADPELRKYTFKYLCETLMVISGQKAADTPIHYEVSNDLWETLEEYMALVPLEIETSMVSVPPRAFFKRGAKIETSKEDADSHTQMVCLHIARLICMCPTITSSQLPSSFFAHYGHSALRAISTIVKHALNSFKAKETSQGTNNQEGILFNIMLESLIKCLGNGDEDDITKMKELARKFVNALGAGPMRPKQADKFLSFLLDGISFAFSDKANFPILDGLSIFVSKNYLSPSQIRELYERISKDAEKIEEKIKEHETDVENLMFPVKQFLYTLSKIVGVSRPPPVQSTDRARKMLVRRRDEVLNKDTDKSKRCIKKSSVPNENNDDEIYIPPKIEETEDSLIVSTENSQKHSNGFVAGTDEDGEAVLEIGNNLEKKQKTKRTQPRKKPQEEPARNVPYVAVKKSAKPPSPPQAPSQALKAVKKSAKPPSPTQELPRAVKKSAKPPSPNVAMPKAIKKSANPQTPPDHTKESPKNMDFDGTDNSDTNQYSDSSVNNKAIQDSDHTETDSSGEEQPETTMEESEEMLTINTVFPKKRKSRIVDEDGEIEDKNIAIRSKRPARNW</sequence>
<dbReference type="PANTHER" id="PTHR11199:SF0">
    <property type="entry name" value="LD34181P-RELATED"/>
    <property type="match status" value="1"/>
</dbReference>
<reference evidence="3" key="1">
    <citation type="submission" date="2021-09" db="EMBL/GenBank/DDBJ databases">
        <authorList>
            <consortium name="AG Swart"/>
            <person name="Singh M."/>
            <person name="Singh A."/>
            <person name="Seah K."/>
            <person name="Emmerich C."/>
        </authorList>
    </citation>
    <scope>NUCLEOTIDE SEQUENCE</scope>
    <source>
        <strain evidence="3">ATCC30299</strain>
    </source>
</reference>
<dbReference type="PANTHER" id="PTHR11199">
    <property type="entry name" value="STROMAL ANTIGEN"/>
    <property type="match status" value="1"/>
</dbReference>
<dbReference type="GO" id="GO:0005634">
    <property type="term" value="C:nucleus"/>
    <property type="evidence" value="ECO:0007669"/>
    <property type="project" value="TreeGrafter"/>
</dbReference>
<dbReference type="SUPFAM" id="SSF48371">
    <property type="entry name" value="ARM repeat"/>
    <property type="match status" value="1"/>
</dbReference>
<protein>
    <recommendedName>
        <fullName evidence="2">SCD domain-containing protein</fullName>
    </recommendedName>
</protein>
<feature type="compositionally biased region" description="Basic residues" evidence="1">
    <location>
        <begin position="1074"/>
        <end position="1083"/>
    </location>
</feature>
<keyword evidence="4" id="KW-1185">Reference proteome</keyword>
<proteinExistence type="predicted"/>
<evidence type="ECO:0000259" key="2">
    <source>
        <dbReference type="PROSITE" id="PS51425"/>
    </source>
</evidence>
<dbReference type="GO" id="GO:0003682">
    <property type="term" value="F:chromatin binding"/>
    <property type="evidence" value="ECO:0007669"/>
    <property type="project" value="TreeGrafter"/>
</dbReference>
<feature type="compositionally biased region" description="Acidic residues" evidence="1">
    <location>
        <begin position="1205"/>
        <end position="1220"/>
    </location>
</feature>
<feature type="compositionally biased region" description="Polar residues" evidence="1">
    <location>
        <begin position="1177"/>
        <end position="1195"/>
    </location>
</feature>
<organism evidence="3 4">
    <name type="scientific">Blepharisma stoltei</name>
    <dbReference type="NCBI Taxonomy" id="1481888"/>
    <lineage>
        <taxon>Eukaryota</taxon>
        <taxon>Sar</taxon>
        <taxon>Alveolata</taxon>
        <taxon>Ciliophora</taxon>
        <taxon>Postciliodesmatophora</taxon>
        <taxon>Heterotrichea</taxon>
        <taxon>Heterotrichida</taxon>
        <taxon>Blepharismidae</taxon>
        <taxon>Blepharisma</taxon>
    </lineage>
</organism>